<dbReference type="GO" id="GO:0007214">
    <property type="term" value="P:gamma-aminobutyric acid signaling pathway"/>
    <property type="evidence" value="ECO:0007669"/>
    <property type="project" value="TreeGrafter"/>
</dbReference>
<evidence type="ECO:0000256" key="4">
    <source>
        <dbReference type="ARBA" id="ARBA00023224"/>
    </source>
</evidence>
<evidence type="ECO:0000256" key="5">
    <source>
        <dbReference type="SAM" id="MobiDB-lite"/>
    </source>
</evidence>
<sequence length="171" mass="19749">MPYTETLHGKKYVWFIIGWYPDNWYKVKDNRHICTVDQLKEALKGPFITEFTTLRLEPGLSEVGMVVRRVEEMEDRVREPNHKLQEKQENLLTWNSTTTNTLRIAGPPTPHRRSTQVAGTSEQVVLITQPTTKLPCQHPSTKVMHTSAHPGVLWEEPHQTQSINDDRRGPS</sequence>
<dbReference type="InterPro" id="IPR002455">
    <property type="entry name" value="GPCR3_GABA-B"/>
</dbReference>
<evidence type="ECO:0000256" key="2">
    <source>
        <dbReference type="ARBA" id="ARBA00023170"/>
    </source>
</evidence>
<keyword evidence="1" id="KW-0297">G-protein coupled receptor</keyword>
<keyword evidence="7" id="KW-1185">Reference proteome</keyword>
<keyword evidence="3" id="KW-0325">Glycoprotein</keyword>
<evidence type="ECO:0000313" key="7">
    <source>
        <dbReference type="Proteomes" id="UP001283361"/>
    </source>
</evidence>
<reference evidence="6" key="1">
    <citation type="journal article" date="2023" name="G3 (Bethesda)">
        <title>A reference genome for the long-term kleptoplast-retaining sea slug Elysia crispata morphotype clarki.</title>
        <authorList>
            <person name="Eastman K.E."/>
            <person name="Pendleton A.L."/>
            <person name="Shaikh M.A."/>
            <person name="Suttiyut T."/>
            <person name="Ogas R."/>
            <person name="Tomko P."/>
            <person name="Gavelis G."/>
            <person name="Widhalm J.R."/>
            <person name="Wisecaver J.H."/>
        </authorList>
    </citation>
    <scope>NUCLEOTIDE SEQUENCE</scope>
    <source>
        <strain evidence="6">ECLA1</strain>
    </source>
</reference>
<accession>A0AAE1DDM4</accession>
<comment type="caution">
    <text evidence="6">The sequence shown here is derived from an EMBL/GenBank/DDBJ whole genome shotgun (WGS) entry which is preliminary data.</text>
</comment>
<dbReference type="AlphaFoldDB" id="A0AAE1DDM4"/>
<evidence type="ECO:0000313" key="6">
    <source>
        <dbReference type="EMBL" id="KAK3765523.1"/>
    </source>
</evidence>
<evidence type="ECO:0000256" key="3">
    <source>
        <dbReference type="ARBA" id="ARBA00023180"/>
    </source>
</evidence>
<dbReference type="PANTHER" id="PTHR10519:SF20">
    <property type="entry name" value="G-PROTEIN COUPLED RECEPTOR 156-RELATED"/>
    <property type="match status" value="1"/>
</dbReference>
<dbReference type="Proteomes" id="UP001283361">
    <property type="component" value="Unassembled WGS sequence"/>
</dbReference>
<dbReference type="PANTHER" id="PTHR10519">
    <property type="entry name" value="GABA-B RECEPTOR"/>
    <property type="match status" value="1"/>
</dbReference>
<proteinExistence type="predicted"/>
<dbReference type="Gene3D" id="3.40.50.2300">
    <property type="match status" value="2"/>
</dbReference>
<keyword evidence="4" id="KW-0807">Transducer</keyword>
<feature type="region of interest" description="Disordered" evidence="5">
    <location>
        <begin position="151"/>
        <end position="171"/>
    </location>
</feature>
<protein>
    <submittedName>
        <fullName evidence="6">Uncharacterized protein</fullName>
    </submittedName>
</protein>
<gene>
    <name evidence="6" type="ORF">RRG08_054047</name>
</gene>
<name>A0AAE1DDM4_9GAST</name>
<dbReference type="GO" id="GO:0038039">
    <property type="term" value="C:G protein-coupled receptor heterodimeric complex"/>
    <property type="evidence" value="ECO:0007669"/>
    <property type="project" value="TreeGrafter"/>
</dbReference>
<dbReference type="EMBL" id="JAWDGP010004298">
    <property type="protein sequence ID" value="KAK3765523.1"/>
    <property type="molecule type" value="Genomic_DNA"/>
</dbReference>
<evidence type="ECO:0000256" key="1">
    <source>
        <dbReference type="ARBA" id="ARBA00023040"/>
    </source>
</evidence>
<keyword evidence="2" id="KW-0675">Receptor</keyword>
<organism evidence="6 7">
    <name type="scientific">Elysia crispata</name>
    <name type="common">lettuce slug</name>
    <dbReference type="NCBI Taxonomy" id="231223"/>
    <lineage>
        <taxon>Eukaryota</taxon>
        <taxon>Metazoa</taxon>
        <taxon>Spiralia</taxon>
        <taxon>Lophotrochozoa</taxon>
        <taxon>Mollusca</taxon>
        <taxon>Gastropoda</taxon>
        <taxon>Heterobranchia</taxon>
        <taxon>Euthyneura</taxon>
        <taxon>Panpulmonata</taxon>
        <taxon>Sacoglossa</taxon>
        <taxon>Placobranchoidea</taxon>
        <taxon>Plakobranchidae</taxon>
        <taxon>Elysia</taxon>
    </lineage>
</organism>
<dbReference type="GO" id="GO:0004965">
    <property type="term" value="F:G protein-coupled GABA receptor activity"/>
    <property type="evidence" value="ECO:0007669"/>
    <property type="project" value="InterPro"/>
</dbReference>